<dbReference type="Pfam" id="PF05019">
    <property type="entry name" value="Coq4"/>
    <property type="match status" value="1"/>
</dbReference>
<evidence type="ECO:0000256" key="2">
    <source>
        <dbReference type="ARBA" id="ARBA00022792"/>
    </source>
</evidence>
<keyword evidence="7" id="KW-0862">Zinc</keyword>
<evidence type="ECO:0000256" key="3">
    <source>
        <dbReference type="ARBA" id="ARBA00023128"/>
    </source>
</evidence>
<protein>
    <recommendedName>
        <fullName evidence="6">4-hydroxy-3-methoxy-5-polyprenylbenzoate decarboxylase</fullName>
    </recommendedName>
</protein>
<dbReference type="GO" id="GO:0120539">
    <property type="term" value="F:4-hydroxy-3-methoxy-5-polyprenylbenzoate decarboxylase activity"/>
    <property type="evidence" value="ECO:0007669"/>
    <property type="project" value="UniProtKB-EC"/>
</dbReference>
<organism evidence="8 9">
    <name type="scientific">Zygosaccharomyces mellis</name>
    <dbReference type="NCBI Taxonomy" id="42258"/>
    <lineage>
        <taxon>Eukaryota</taxon>
        <taxon>Fungi</taxon>
        <taxon>Dikarya</taxon>
        <taxon>Ascomycota</taxon>
        <taxon>Saccharomycotina</taxon>
        <taxon>Saccharomycetes</taxon>
        <taxon>Saccharomycetales</taxon>
        <taxon>Saccharomycetaceae</taxon>
        <taxon>Zygosaccharomyces</taxon>
    </lineage>
</organism>
<dbReference type="AlphaFoldDB" id="A0A4C2EC25"/>
<comment type="pathway">
    <text evidence="7">Cofactor biosynthesis; ubiquinone biosynthesis.</text>
</comment>
<evidence type="ECO:0000256" key="6">
    <source>
        <dbReference type="ARBA" id="ARBA00081568"/>
    </source>
</evidence>
<dbReference type="GO" id="GO:0008270">
    <property type="term" value="F:zinc ion binding"/>
    <property type="evidence" value="ECO:0007669"/>
    <property type="project" value="UniProtKB-UniRule"/>
</dbReference>
<dbReference type="PANTHER" id="PTHR12922">
    <property type="entry name" value="UBIQUINONE BIOSYNTHESIS PROTEIN"/>
    <property type="match status" value="1"/>
</dbReference>
<evidence type="ECO:0000256" key="7">
    <source>
        <dbReference type="HAMAP-Rule" id="MF_03111"/>
    </source>
</evidence>
<feature type="binding site" evidence="7">
    <location>
        <position position="228"/>
    </location>
    <ligand>
        <name>Zn(2+)</name>
        <dbReference type="ChEBI" id="CHEBI:29105"/>
    </ligand>
</feature>
<keyword evidence="1 7" id="KW-0831">Ubiquinone biosynthesis</keyword>
<comment type="subunit">
    <text evidence="7">Component of a multi-subunit COQ enzyme complex, composed of at least COQ3, COQ4, COQ5, COQ6, COQ7 and COQ9.</text>
</comment>
<dbReference type="HAMAP" id="MF_03111">
    <property type="entry name" value="Coq4"/>
    <property type="match status" value="1"/>
</dbReference>
<evidence type="ECO:0000256" key="4">
    <source>
        <dbReference type="ARBA" id="ARBA00023136"/>
    </source>
</evidence>
<name>A0A4C2EC25_9SACH</name>
<keyword evidence="3 7" id="KW-0496">Mitochondrion</keyword>
<keyword evidence="5 7" id="KW-0456">Lyase</keyword>
<evidence type="ECO:0000256" key="1">
    <source>
        <dbReference type="ARBA" id="ARBA00022688"/>
    </source>
</evidence>
<dbReference type="UniPathway" id="UPA00232"/>
<feature type="binding site" evidence="7">
    <location>
        <position position="212"/>
    </location>
    <ligand>
        <name>Zn(2+)</name>
        <dbReference type="ChEBI" id="CHEBI:29105"/>
    </ligand>
</feature>
<dbReference type="InterPro" id="IPR027540">
    <property type="entry name" value="Coq4_euk"/>
</dbReference>
<proteinExistence type="inferred from homology"/>
<keyword evidence="7" id="KW-0479">Metal-binding</keyword>
<keyword evidence="8" id="KW-0830">Ubiquinone</keyword>
<sequence>MQMLRLGVSRTPINRQFVGYGQKRHFLVSTALTLGGFVFGKRARLADAMENGELHNKNNDDEAIRKDRMDKRLKSLSETRPMRPRYEGHVPLYLHEKMLLFAISGLRSFFHPEDGNNIVQLGESSAFPFLLESLKKCMLEDETGRRILREQPNITSDTLDMERLRKMDKNSLGYTYYSWLIKEGVSPDTRAPVKYIDDPLQAFVFKRYRQCHDFYHAINGLPIIIEGEIAIKALEAANMGIPMAALGALLAPLRLKPVQKERLYDIYLPWAIRTGLSCKPLINVYWEELLEKDVNELRKNLGIQPPPNLRAIRQERSKIKNQLKMKYDAFEVGK</sequence>
<gene>
    <name evidence="7 8" type="primary">COQ4</name>
    <name evidence="8" type="ORF">ZYGM_000323</name>
</gene>
<comment type="cofactor">
    <cofactor evidence="7">
        <name>Zn(2+)</name>
        <dbReference type="ChEBI" id="CHEBI:29105"/>
    </cofactor>
</comment>
<comment type="similarity">
    <text evidence="7">Belongs to the COQ4 family.</text>
</comment>
<keyword evidence="9" id="KW-1185">Reference proteome</keyword>
<comment type="function">
    <text evidence="7">Lyase that catalyzes the C1-decarboxylation of 4-hydroxy-3-methoxy-5-(all-trans-polyprenyl)benzoic acid into 2-methoxy-6-(all-trans-polyprenyl)phenol during ubiquinone biosynthesis.</text>
</comment>
<feature type="binding site" evidence="7">
    <location>
        <position position="216"/>
    </location>
    <ligand>
        <name>Zn(2+)</name>
        <dbReference type="ChEBI" id="CHEBI:29105"/>
    </ligand>
</feature>
<evidence type="ECO:0000313" key="8">
    <source>
        <dbReference type="EMBL" id="GCF01444.1"/>
    </source>
</evidence>
<dbReference type="Proteomes" id="UP000301737">
    <property type="component" value="Unassembled WGS sequence"/>
</dbReference>
<reference evidence="8 9" key="1">
    <citation type="submission" date="2019-01" db="EMBL/GenBank/DDBJ databases">
        <title>Draft Genome Sequencing of Zygosaccharomyces mellis Ca-7.</title>
        <authorList>
            <person name="Shiwa Y."/>
            <person name="Kanesaki Y."/>
            <person name="Ishige T."/>
            <person name="Mura K."/>
            <person name="Hori T."/>
            <person name="Tamura T."/>
        </authorList>
    </citation>
    <scope>NUCLEOTIDE SEQUENCE [LARGE SCALE GENOMIC DNA]</scope>
    <source>
        <strain evidence="8 9">Ca-7</strain>
    </source>
</reference>
<comment type="subcellular location">
    <subcellularLocation>
        <location evidence="7">Mitochondrion inner membrane</location>
        <topology evidence="7">Peripheral membrane protein</topology>
        <orientation evidence="7">Matrix side</orientation>
    </subcellularLocation>
</comment>
<comment type="catalytic activity">
    <reaction evidence="7">
        <text>a 4-hydroxy-3-methoxy-5-(all-trans-polyprenyl)benzoate + H(+) = a 2-methoxy-6-(all-trans-polyprenyl)phenol + CO2</text>
        <dbReference type="Rhea" id="RHEA:81179"/>
        <dbReference type="Rhea" id="RHEA-COMP:9551"/>
        <dbReference type="Rhea" id="RHEA-COMP:10931"/>
        <dbReference type="ChEBI" id="CHEBI:15378"/>
        <dbReference type="ChEBI" id="CHEBI:16526"/>
        <dbReference type="ChEBI" id="CHEBI:62731"/>
        <dbReference type="ChEBI" id="CHEBI:84443"/>
        <dbReference type="EC" id="4.1.1.130"/>
    </reaction>
</comment>
<keyword evidence="2 7" id="KW-0999">Mitochondrion inner membrane</keyword>
<accession>A0A4C2EC25</accession>
<dbReference type="InterPro" id="IPR007715">
    <property type="entry name" value="Coq4"/>
</dbReference>
<evidence type="ECO:0000256" key="5">
    <source>
        <dbReference type="ARBA" id="ARBA00023239"/>
    </source>
</evidence>
<evidence type="ECO:0000313" key="9">
    <source>
        <dbReference type="Proteomes" id="UP000301737"/>
    </source>
</evidence>
<dbReference type="GO" id="GO:0031314">
    <property type="term" value="C:extrinsic component of mitochondrial inner membrane"/>
    <property type="evidence" value="ECO:0007669"/>
    <property type="project" value="UniProtKB-UniRule"/>
</dbReference>
<keyword evidence="4 7" id="KW-0472">Membrane</keyword>
<feature type="binding site" evidence="7">
    <location>
        <position position="213"/>
    </location>
    <ligand>
        <name>Zn(2+)</name>
        <dbReference type="ChEBI" id="CHEBI:29105"/>
    </ligand>
</feature>
<comment type="caution">
    <text evidence="8">The sequence shown here is derived from an EMBL/GenBank/DDBJ whole genome shotgun (WGS) entry which is preliminary data.</text>
</comment>
<dbReference type="OrthoDB" id="4249at2759"/>
<dbReference type="EMBL" id="BIMX01000033">
    <property type="protein sequence ID" value="GCF01444.1"/>
    <property type="molecule type" value="Genomic_DNA"/>
</dbReference>
<dbReference type="PANTHER" id="PTHR12922:SF7">
    <property type="entry name" value="UBIQUINONE BIOSYNTHESIS PROTEIN COQ4 HOMOLOG, MITOCHONDRIAL"/>
    <property type="match status" value="1"/>
</dbReference>